<dbReference type="AlphaFoldDB" id="A0AAV7VD05"/>
<gene>
    <name evidence="1" type="ORF">NDU88_003322</name>
</gene>
<name>A0AAV7VD05_PLEWA</name>
<evidence type="ECO:0000313" key="1">
    <source>
        <dbReference type="EMBL" id="KAJ1199488.1"/>
    </source>
</evidence>
<sequence length="88" mass="9191">MPVVSPKLLSGEREVTANSTPALVPCSQLKKSCSETSAVTQVRASPVFLVGCFLCYGKTHSAFLADVTSCAGWQISTLTSHLPSNCGS</sequence>
<dbReference type="EMBL" id="JANPWB010000003">
    <property type="protein sequence ID" value="KAJ1199488.1"/>
    <property type="molecule type" value="Genomic_DNA"/>
</dbReference>
<accession>A0AAV7VD05</accession>
<proteinExistence type="predicted"/>
<comment type="caution">
    <text evidence="1">The sequence shown here is derived from an EMBL/GenBank/DDBJ whole genome shotgun (WGS) entry which is preliminary data.</text>
</comment>
<reference evidence="1" key="1">
    <citation type="journal article" date="2022" name="bioRxiv">
        <title>Sequencing and chromosome-scale assembly of the giantPleurodeles waltlgenome.</title>
        <authorList>
            <person name="Brown T."/>
            <person name="Elewa A."/>
            <person name="Iarovenko S."/>
            <person name="Subramanian E."/>
            <person name="Araus A.J."/>
            <person name="Petzold A."/>
            <person name="Susuki M."/>
            <person name="Suzuki K.-i.T."/>
            <person name="Hayashi T."/>
            <person name="Toyoda A."/>
            <person name="Oliveira C."/>
            <person name="Osipova E."/>
            <person name="Leigh N.D."/>
            <person name="Simon A."/>
            <person name="Yun M.H."/>
        </authorList>
    </citation>
    <scope>NUCLEOTIDE SEQUENCE</scope>
    <source>
        <strain evidence="1">20211129_DDA</strain>
        <tissue evidence="1">Liver</tissue>
    </source>
</reference>
<dbReference type="Proteomes" id="UP001066276">
    <property type="component" value="Chromosome 2_1"/>
</dbReference>
<organism evidence="1 2">
    <name type="scientific">Pleurodeles waltl</name>
    <name type="common">Iberian ribbed newt</name>
    <dbReference type="NCBI Taxonomy" id="8319"/>
    <lineage>
        <taxon>Eukaryota</taxon>
        <taxon>Metazoa</taxon>
        <taxon>Chordata</taxon>
        <taxon>Craniata</taxon>
        <taxon>Vertebrata</taxon>
        <taxon>Euteleostomi</taxon>
        <taxon>Amphibia</taxon>
        <taxon>Batrachia</taxon>
        <taxon>Caudata</taxon>
        <taxon>Salamandroidea</taxon>
        <taxon>Salamandridae</taxon>
        <taxon>Pleurodelinae</taxon>
        <taxon>Pleurodeles</taxon>
    </lineage>
</organism>
<feature type="non-terminal residue" evidence="1">
    <location>
        <position position="88"/>
    </location>
</feature>
<evidence type="ECO:0000313" key="2">
    <source>
        <dbReference type="Proteomes" id="UP001066276"/>
    </source>
</evidence>
<keyword evidence="2" id="KW-1185">Reference proteome</keyword>
<protein>
    <submittedName>
        <fullName evidence="1">Uncharacterized protein</fullName>
    </submittedName>
</protein>